<comment type="caution">
    <text evidence="3">The sequence shown here is derived from an EMBL/GenBank/DDBJ whole genome shotgun (WGS) entry which is preliminary data.</text>
</comment>
<proteinExistence type="predicted"/>
<feature type="domain" description="Gfd2/YDR514C-like C-terminal" evidence="2">
    <location>
        <begin position="231"/>
        <end position="330"/>
    </location>
</feature>
<dbReference type="PANTHER" id="PTHR28083:SF1">
    <property type="entry name" value="GOOD FOR FULL DBP5 ACTIVITY PROTEIN 2"/>
    <property type="match status" value="1"/>
</dbReference>
<keyword evidence="4" id="KW-1185">Reference proteome</keyword>
<sequence length="511" mass="56390">MSEFVLVDPRGWEYDLASVYSAYMGYFESHNIAWYERSWGHLFSSFEEFVAFSWPVITVTDVWTGKAHIVTRLTSIGAFLKMIKTRFGETLPQAPNILQVTPFETSSRHLRTVSDYATYKKLHSTLPATILSALKLRVRAGEPKAIQQLWASRDHTFLAIDFEWSERNEKSCLEWGYAAVRCGVCYFYSSEHILMFFHSILKRTLLLFLLTLIIYLNSSVGHWPPIPDANYRKGHYIVGDYVDKVVNKHCPTHPWQYSFGESQVCPKGKLPQIIQAVISSLSSPDSETVPNTLVLVGHGIHGDLTRMEEMKLRLPHNMLIVDTAVFERALFAAGHRGAMVDPHGSTPGNTKGRSSGSTLSLENLLRSLPAPAPTTGQPPNPAANFTQQATGPGLFPQLGAMIPGVLMHNSGNDAFLCLYALQLLLQPDGVEAPAPKKVARPISWSAPVSMGYLSTPTGTGGLAADFSAMTIHAARHRSHSPAPMLAVNNTSKSSRRASLQPTGDGWSARRG</sequence>
<dbReference type="PANTHER" id="PTHR28083">
    <property type="entry name" value="GOOD FOR FULL DBP5 ACTIVITY PROTEIN 2"/>
    <property type="match status" value="1"/>
</dbReference>
<dbReference type="GeneID" id="59351894"/>
<name>A0A8H6S1W8_9AGAR</name>
<reference evidence="3" key="1">
    <citation type="submission" date="2020-05" db="EMBL/GenBank/DDBJ databases">
        <title>Mycena genomes resolve the evolution of fungal bioluminescence.</title>
        <authorList>
            <person name="Tsai I.J."/>
        </authorList>
    </citation>
    <scope>NUCLEOTIDE SEQUENCE</scope>
    <source>
        <strain evidence="3">171206Taipei</strain>
    </source>
</reference>
<gene>
    <name evidence="3" type="ORF">MIND_01291400</name>
</gene>
<accession>A0A8H6S1W8</accession>
<evidence type="ECO:0000256" key="1">
    <source>
        <dbReference type="SAM" id="MobiDB-lite"/>
    </source>
</evidence>
<protein>
    <submittedName>
        <fullName evidence="3">ATP-synt-DE-N domain-containing protein</fullName>
    </submittedName>
</protein>
<dbReference type="AlphaFoldDB" id="A0A8H6S1W8"/>
<dbReference type="InterPro" id="IPR040151">
    <property type="entry name" value="Gfd2/YDR514C-like"/>
</dbReference>
<organism evidence="3 4">
    <name type="scientific">Mycena indigotica</name>
    <dbReference type="NCBI Taxonomy" id="2126181"/>
    <lineage>
        <taxon>Eukaryota</taxon>
        <taxon>Fungi</taxon>
        <taxon>Dikarya</taxon>
        <taxon>Basidiomycota</taxon>
        <taxon>Agaricomycotina</taxon>
        <taxon>Agaricomycetes</taxon>
        <taxon>Agaricomycetidae</taxon>
        <taxon>Agaricales</taxon>
        <taxon>Marasmiineae</taxon>
        <taxon>Mycenaceae</taxon>
        <taxon>Mycena</taxon>
    </lineage>
</organism>
<feature type="region of interest" description="Disordered" evidence="1">
    <location>
        <begin position="339"/>
        <end position="358"/>
    </location>
</feature>
<dbReference type="GO" id="GO:0005634">
    <property type="term" value="C:nucleus"/>
    <property type="evidence" value="ECO:0007669"/>
    <property type="project" value="TreeGrafter"/>
</dbReference>
<evidence type="ECO:0000259" key="2">
    <source>
        <dbReference type="Pfam" id="PF21762"/>
    </source>
</evidence>
<dbReference type="RefSeq" id="XP_037213876.1">
    <property type="nucleotide sequence ID" value="XM_037369378.1"/>
</dbReference>
<feature type="region of interest" description="Disordered" evidence="1">
    <location>
        <begin position="477"/>
        <end position="511"/>
    </location>
</feature>
<dbReference type="OrthoDB" id="5953249at2759"/>
<feature type="compositionally biased region" description="Pro residues" evidence="1">
    <location>
        <begin position="370"/>
        <end position="381"/>
    </location>
</feature>
<feature type="compositionally biased region" description="Polar residues" evidence="1">
    <location>
        <begin position="487"/>
        <end position="501"/>
    </location>
</feature>
<dbReference type="EMBL" id="JACAZF010000014">
    <property type="protein sequence ID" value="KAF7290516.1"/>
    <property type="molecule type" value="Genomic_DNA"/>
</dbReference>
<evidence type="ECO:0000313" key="3">
    <source>
        <dbReference type="EMBL" id="KAF7290516.1"/>
    </source>
</evidence>
<dbReference type="Pfam" id="PF21762">
    <property type="entry name" value="DEDDh_C"/>
    <property type="match status" value="1"/>
</dbReference>
<dbReference type="Proteomes" id="UP000636479">
    <property type="component" value="Unassembled WGS sequence"/>
</dbReference>
<evidence type="ECO:0000313" key="4">
    <source>
        <dbReference type="Proteomes" id="UP000636479"/>
    </source>
</evidence>
<dbReference type="InterPro" id="IPR048519">
    <property type="entry name" value="Gfd2/YDR514C-like_C"/>
</dbReference>
<feature type="region of interest" description="Disordered" evidence="1">
    <location>
        <begin position="368"/>
        <end position="390"/>
    </location>
</feature>
<feature type="compositionally biased region" description="Polar residues" evidence="1">
    <location>
        <begin position="346"/>
        <end position="358"/>
    </location>
</feature>